<accession>A0A8J6AYV8</accession>
<keyword evidence="3" id="KW-1185">Reference proteome</keyword>
<feature type="region of interest" description="Disordered" evidence="1">
    <location>
        <begin position="135"/>
        <end position="179"/>
    </location>
</feature>
<evidence type="ECO:0000256" key="1">
    <source>
        <dbReference type="SAM" id="MobiDB-lite"/>
    </source>
</evidence>
<comment type="caution">
    <text evidence="2">The sequence shown here is derived from an EMBL/GenBank/DDBJ whole genome shotgun (WGS) entry which is preliminary data.</text>
</comment>
<sequence length="179" mass="20088">MAEGDADNADPPPVTMESLAELIQQQQNVITALRSEVSSVKDSTRDPRRPSRIGAVAKEYDHLRETLADIRGILNNPEMTRVNQIEAAIEAVFERRLEFLRLYDSHSDTAARYFMAISREERDAQRFVVLAAKAAKATPPPPRPKRFQRGFGGFSRNSPRFNNNNRRAPATDLGPGRAQ</sequence>
<gene>
    <name evidence="2" type="ORF">J8273_7980</name>
</gene>
<evidence type="ECO:0000313" key="3">
    <source>
        <dbReference type="Proteomes" id="UP000717585"/>
    </source>
</evidence>
<proteinExistence type="predicted"/>
<dbReference type="AlphaFoldDB" id="A0A8J6AYV8"/>
<organism evidence="2 3">
    <name type="scientific">Carpediemonas membranifera</name>
    <dbReference type="NCBI Taxonomy" id="201153"/>
    <lineage>
        <taxon>Eukaryota</taxon>
        <taxon>Metamonada</taxon>
        <taxon>Carpediemonas-like organisms</taxon>
        <taxon>Carpediemonas</taxon>
    </lineage>
</organism>
<feature type="compositionally biased region" description="Low complexity" evidence="1">
    <location>
        <begin position="154"/>
        <end position="170"/>
    </location>
</feature>
<dbReference type="Proteomes" id="UP000717585">
    <property type="component" value="Unassembled WGS sequence"/>
</dbReference>
<dbReference type="EMBL" id="JAHDYR010000064">
    <property type="protein sequence ID" value="KAG9390619.1"/>
    <property type="molecule type" value="Genomic_DNA"/>
</dbReference>
<reference evidence="2" key="1">
    <citation type="submission" date="2021-05" db="EMBL/GenBank/DDBJ databases">
        <title>A free-living protist that lacks canonical eukaryotic 1 DNA replication and segregation systems.</title>
        <authorList>
            <person name="Salas-Leiva D.E."/>
            <person name="Tromer E.C."/>
            <person name="Curtis B.A."/>
            <person name="Jerlstrom-Hultqvist J."/>
            <person name="Kolisko M."/>
            <person name="Yi Z."/>
            <person name="Salas-Leiva J.S."/>
            <person name="Gallot-Lavallee L."/>
            <person name="Kops G.J.P.L."/>
            <person name="Archibald J.M."/>
            <person name="Simpson A.G.B."/>
            <person name="Roger A.J."/>
        </authorList>
    </citation>
    <scope>NUCLEOTIDE SEQUENCE</scope>
    <source>
        <strain evidence="2">BICM</strain>
    </source>
</reference>
<protein>
    <submittedName>
        <fullName evidence="2">Uncharacterized protein</fullName>
    </submittedName>
</protein>
<evidence type="ECO:0000313" key="2">
    <source>
        <dbReference type="EMBL" id="KAG9390619.1"/>
    </source>
</evidence>
<name>A0A8J6AYV8_9EUKA</name>